<dbReference type="NCBIfam" id="NF000955">
    <property type="entry name" value="PRK00099.1-1"/>
    <property type="match status" value="1"/>
</dbReference>
<dbReference type="GO" id="GO:0006412">
    <property type="term" value="P:translation"/>
    <property type="evidence" value="ECO:0007669"/>
    <property type="project" value="UniProtKB-UniRule"/>
</dbReference>
<keyword evidence="3 6" id="KW-0689">Ribosomal protein</keyword>
<dbReference type="Gene3D" id="3.30.70.1730">
    <property type="match status" value="1"/>
</dbReference>
<dbReference type="Pfam" id="PF00466">
    <property type="entry name" value="Ribosomal_L10"/>
    <property type="match status" value="1"/>
</dbReference>
<dbReference type="CDD" id="cd05797">
    <property type="entry name" value="Ribosomal_L10"/>
    <property type="match status" value="1"/>
</dbReference>
<gene>
    <name evidence="6" type="primary">rplJ</name>
    <name evidence="7" type="ORF">IAC95_00260</name>
</gene>
<dbReference type="InterPro" id="IPR047865">
    <property type="entry name" value="Ribosomal_uL10_bac_type"/>
</dbReference>
<dbReference type="PROSITE" id="PS01109">
    <property type="entry name" value="RIBOSOMAL_L10"/>
    <property type="match status" value="1"/>
</dbReference>
<dbReference type="InterPro" id="IPR022973">
    <property type="entry name" value="Ribosomal_uL10_bac"/>
</dbReference>
<evidence type="ECO:0000256" key="5">
    <source>
        <dbReference type="ARBA" id="ARBA00035202"/>
    </source>
</evidence>
<evidence type="ECO:0000256" key="1">
    <source>
        <dbReference type="ARBA" id="ARBA00002633"/>
    </source>
</evidence>
<dbReference type="InterPro" id="IPR002363">
    <property type="entry name" value="Ribosomal_uL10_CS_bac"/>
</dbReference>
<evidence type="ECO:0000313" key="8">
    <source>
        <dbReference type="Proteomes" id="UP000824200"/>
    </source>
</evidence>
<reference evidence="7" key="1">
    <citation type="submission" date="2020-10" db="EMBL/GenBank/DDBJ databases">
        <authorList>
            <person name="Gilroy R."/>
        </authorList>
    </citation>
    <scope>NUCLEOTIDE SEQUENCE</scope>
    <source>
        <strain evidence="7">CHK121-14286</strain>
    </source>
</reference>
<keyword evidence="4 6" id="KW-0687">Ribonucleoprotein</keyword>
<dbReference type="GO" id="GO:0015934">
    <property type="term" value="C:large ribosomal subunit"/>
    <property type="evidence" value="ECO:0007669"/>
    <property type="project" value="InterPro"/>
</dbReference>
<evidence type="ECO:0000256" key="3">
    <source>
        <dbReference type="ARBA" id="ARBA00022980"/>
    </source>
</evidence>
<dbReference type="InterPro" id="IPR001790">
    <property type="entry name" value="Ribosomal_uL10"/>
</dbReference>
<dbReference type="GO" id="GO:0003735">
    <property type="term" value="F:structural constituent of ribosome"/>
    <property type="evidence" value="ECO:0007669"/>
    <property type="project" value="InterPro"/>
</dbReference>
<dbReference type="HAMAP" id="MF_00362">
    <property type="entry name" value="Ribosomal_uL10"/>
    <property type="match status" value="1"/>
</dbReference>
<name>A0A9D1J7F3_9BACT</name>
<dbReference type="SUPFAM" id="SSF160369">
    <property type="entry name" value="Ribosomal protein L10-like"/>
    <property type="match status" value="1"/>
</dbReference>
<comment type="caution">
    <text evidence="7">The sequence shown here is derived from an EMBL/GenBank/DDBJ whole genome shotgun (WGS) entry which is preliminary data.</text>
</comment>
<keyword evidence="6" id="KW-0694">RNA-binding</keyword>
<dbReference type="Gene3D" id="6.10.250.290">
    <property type="match status" value="1"/>
</dbReference>
<sequence>MDHERHEGHLSATQLEKRELVEQIKEQIQNSQSLVIINYKGLTVAQDTEFRSEFRKNGVDYRVLKNTLVKKALNELGYTEFDEALNGPSAFAFGTTDAVAPAKIAAEGIKKYKAMEIKCGMFDKKFADASVVDAMSKVPNRETLLAMLVSVLSAPVRGLAVALNAIAEKAQ</sequence>
<evidence type="ECO:0000256" key="4">
    <source>
        <dbReference type="ARBA" id="ARBA00023274"/>
    </source>
</evidence>
<evidence type="ECO:0000313" key="7">
    <source>
        <dbReference type="EMBL" id="HIR65315.1"/>
    </source>
</evidence>
<comment type="similarity">
    <text evidence="2 6">Belongs to the universal ribosomal protein uL10 family.</text>
</comment>
<comment type="subunit">
    <text evidence="6">Part of the ribosomal stalk of the 50S ribosomal subunit. The N-terminus interacts with L11 and the large rRNA to form the base of the stalk. The C-terminus forms an elongated spine to which L12 dimers bind in a sequential fashion forming a multimeric L10(L12)X complex.</text>
</comment>
<dbReference type="EMBL" id="DVHL01000003">
    <property type="protein sequence ID" value="HIR65315.1"/>
    <property type="molecule type" value="Genomic_DNA"/>
</dbReference>
<organism evidence="7 8">
    <name type="scientific">Candidatus Fimimonas gallinarum</name>
    <dbReference type="NCBI Taxonomy" id="2840821"/>
    <lineage>
        <taxon>Bacteria</taxon>
        <taxon>Pseudomonadati</taxon>
        <taxon>Myxococcota</taxon>
        <taxon>Myxococcia</taxon>
        <taxon>Myxococcales</taxon>
        <taxon>Cystobacterineae</taxon>
        <taxon>Myxococcaceae</taxon>
        <taxon>Myxococcaceae incertae sedis</taxon>
        <taxon>Candidatus Fimimonas</taxon>
    </lineage>
</organism>
<dbReference type="InterPro" id="IPR043141">
    <property type="entry name" value="Ribosomal_uL10-like_sf"/>
</dbReference>
<dbReference type="GO" id="GO:0070180">
    <property type="term" value="F:large ribosomal subunit rRNA binding"/>
    <property type="evidence" value="ECO:0007669"/>
    <property type="project" value="UniProtKB-UniRule"/>
</dbReference>
<comment type="function">
    <text evidence="1 6">Forms part of the ribosomal stalk, playing a central role in the interaction of the ribosome with GTP-bound translation factors.</text>
</comment>
<keyword evidence="6" id="KW-0699">rRNA-binding</keyword>
<reference evidence="7" key="2">
    <citation type="journal article" date="2021" name="PeerJ">
        <title>Extensive microbial diversity within the chicken gut microbiome revealed by metagenomics and culture.</title>
        <authorList>
            <person name="Gilroy R."/>
            <person name="Ravi A."/>
            <person name="Getino M."/>
            <person name="Pursley I."/>
            <person name="Horton D.L."/>
            <person name="Alikhan N.F."/>
            <person name="Baker D."/>
            <person name="Gharbi K."/>
            <person name="Hall N."/>
            <person name="Watson M."/>
            <person name="Adriaenssens E.M."/>
            <person name="Foster-Nyarko E."/>
            <person name="Jarju S."/>
            <person name="Secka A."/>
            <person name="Antonio M."/>
            <person name="Oren A."/>
            <person name="Chaudhuri R.R."/>
            <person name="La Ragione R."/>
            <person name="Hildebrand F."/>
            <person name="Pallen M.J."/>
        </authorList>
    </citation>
    <scope>NUCLEOTIDE SEQUENCE</scope>
    <source>
        <strain evidence="7">CHK121-14286</strain>
    </source>
</reference>
<dbReference type="AlphaFoldDB" id="A0A9D1J7F3"/>
<dbReference type="PANTHER" id="PTHR11560">
    <property type="entry name" value="39S RIBOSOMAL PROTEIN L10, MITOCHONDRIAL"/>
    <property type="match status" value="1"/>
</dbReference>
<protein>
    <recommendedName>
        <fullName evidence="5 6">Large ribosomal subunit protein uL10</fullName>
    </recommendedName>
</protein>
<dbReference type="Proteomes" id="UP000824200">
    <property type="component" value="Unassembled WGS sequence"/>
</dbReference>
<evidence type="ECO:0000256" key="2">
    <source>
        <dbReference type="ARBA" id="ARBA00008889"/>
    </source>
</evidence>
<accession>A0A9D1J7F3</accession>
<proteinExistence type="inferred from homology"/>
<evidence type="ECO:0000256" key="6">
    <source>
        <dbReference type="HAMAP-Rule" id="MF_00362"/>
    </source>
</evidence>